<evidence type="ECO:0000256" key="5">
    <source>
        <dbReference type="ARBA" id="ARBA00023157"/>
    </source>
</evidence>
<evidence type="ECO:0000256" key="2">
    <source>
        <dbReference type="ARBA" id="ARBA00010575"/>
    </source>
</evidence>
<evidence type="ECO:0000313" key="9">
    <source>
        <dbReference type="Proteomes" id="UP001239994"/>
    </source>
</evidence>
<dbReference type="InterPro" id="IPR021116">
    <property type="entry name" value="Calcitonin/adrenomedullin"/>
</dbReference>
<dbReference type="AlphaFoldDB" id="A0AAD8YS54"/>
<evidence type="ECO:0000256" key="6">
    <source>
        <dbReference type="PIRSR" id="PIRSR621116-50"/>
    </source>
</evidence>
<proteinExistence type="inferred from homology"/>
<dbReference type="GO" id="GO:0005179">
    <property type="term" value="F:hormone activity"/>
    <property type="evidence" value="ECO:0007669"/>
    <property type="project" value="InterPro"/>
</dbReference>
<feature type="non-terminal residue" evidence="8">
    <location>
        <position position="136"/>
    </location>
</feature>
<organism evidence="8 9">
    <name type="scientific">Electrophorus voltai</name>
    <dbReference type="NCBI Taxonomy" id="2609070"/>
    <lineage>
        <taxon>Eukaryota</taxon>
        <taxon>Metazoa</taxon>
        <taxon>Chordata</taxon>
        <taxon>Craniata</taxon>
        <taxon>Vertebrata</taxon>
        <taxon>Euteleostomi</taxon>
        <taxon>Actinopterygii</taxon>
        <taxon>Neopterygii</taxon>
        <taxon>Teleostei</taxon>
        <taxon>Ostariophysi</taxon>
        <taxon>Gymnotiformes</taxon>
        <taxon>Gymnotoidei</taxon>
        <taxon>Gymnotidae</taxon>
        <taxon>Electrophorus</taxon>
    </lineage>
</organism>
<protein>
    <recommendedName>
        <fullName evidence="10">Calcitonin peptide-like domain-containing protein</fullName>
    </recommendedName>
</protein>
<feature type="disulfide bond" evidence="6">
    <location>
        <begin position="42"/>
        <end position="47"/>
    </location>
</feature>
<evidence type="ECO:0000256" key="3">
    <source>
        <dbReference type="ARBA" id="ARBA00022525"/>
    </source>
</evidence>
<dbReference type="GO" id="GO:0031700">
    <property type="term" value="F:adrenomedullin receptor binding"/>
    <property type="evidence" value="ECO:0007669"/>
    <property type="project" value="TreeGrafter"/>
</dbReference>
<dbReference type="EMBL" id="JAROKS010000026">
    <property type="protein sequence ID" value="KAK1785324.1"/>
    <property type="molecule type" value="Genomic_DNA"/>
</dbReference>
<dbReference type="GO" id="GO:0005615">
    <property type="term" value="C:extracellular space"/>
    <property type="evidence" value="ECO:0007669"/>
    <property type="project" value="TreeGrafter"/>
</dbReference>
<keyword evidence="9" id="KW-1185">Reference proteome</keyword>
<dbReference type="GO" id="GO:0003073">
    <property type="term" value="P:regulation of systemic arterial blood pressure"/>
    <property type="evidence" value="ECO:0007669"/>
    <property type="project" value="TreeGrafter"/>
</dbReference>
<dbReference type="GO" id="GO:0007189">
    <property type="term" value="P:adenylate cyclase-activating G protein-coupled receptor signaling pathway"/>
    <property type="evidence" value="ECO:0007669"/>
    <property type="project" value="TreeGrafter"/>
</dbReference>
<comment type="similarity">
    <text evidence="2">Belongs to the adrenomedullin family.</text>
</comment>
<evidence type="ECO:0008006" key="10">
    <source>
        <dbReference type="Google" id="ProtNLM"/>
    </source>
</evidence>
<dbReference type="Proteomes" id="UP001239994">
    <property type="component" value="Unassembled WGS sequence"/>
</dbReference>
<evidence type="ECO:0000256" key="4">
    <source>
        <dbReference type="ARBA" id="ARBA00022729"/>
    </source>
</evidence>
<feature type="region of interest" description="Disordered" evidence="7">
    <location>
        <begin position="59"/>
        <end position="95"/>
    </location>
</feature>
<evidence type="ECO:0000313" key="8">
    <source>
        <dbReference type="EMBL" id="KAK1785324.1"/>
    </source>
</evidence>
<gene>
    <name evidence="8" type="ORF">P4O66_018236</name>
</gene>
<reference evidence="8" key="1">
    <citation type="submission" date="2023-03" db="EMBL/GenBank/DDBJ databases">
        <title>Electrophorus voltai genome.</title>
        <authorList>
            <person name="Bian C."/>
        </authorList>
    </citation>
    <scope>NUCLEOTIDE SEQUENCE</scope>
    <source>
        <strain evidence="8">CB-2022</strain>
        <tissue evidence="8">Muscle</tissue>
    </source>
</reference>
<keyword evidence="5 6" id="KW-1015">Disulfide bond</keyword>
<dbReference type="GO" id="GO:1990410">
    <property type="term" value="P:adrenomedullin receptor signaling pathway"/>
    <property type="evidence" value="ECO:0007669"/>
    <property type="project" value="TreeGrafter"/>
</dbReference>
<keyword evidence="3" id="KW-0964">Secreted</keyword>
<dbReference type="PANTHER" id="PTHR23414:SF3">
    <property type="entry name" value="PRO-ADRENOMEDULLIN"/>
    <property type="match status" value="1"/>
</dbReference>
<accession>A0AAD8YS54</accession>
<evidence type="ECO:0000256" key="7">
    <source>
        <dbReference type="SAM" id="MobiDB-lite"/>
    </source>
</evidence>
<sequence length="136" mass="15282">PEPCVPKQGGMDSAELLPQSNDTEVLAAGHSAQMSERVKRGCNLLTCMVHDLAYRINQTSKRMNSAPQEKISPQGYGRRRRRSLLHQSAPRSRGEARLGLAWLHTQRRCSLQTQQVGDNRYTSKLLSLFAPPEQQD</sequence>
<name>A0AAD8YS54_9TELE</name>
<evidence type="ECO:0000256" key="1">
    <source>
        <dbReference type="ARBA" id="ARBA00004613"/>
    </source>
</evidence>
<comment type="subcellular location">
    <subcellularLocation>
        <location evidence="1">Secreted</location>
    </subcellularLocation>
</comment>
<keyword evidence="4" id="KW-0732">Signal</keyword>
<dbReference type="Pfam" id="PF00214">
    <property type="entry name" value="Calc_CGRP_IAPP"/>
    <property type="match status" value="1"/>
</dbReference>
<dbReference type="GO" id="GO:0010460">
    <property type="term" value="P:positive regulation of heart rate"/>
    <property type="evidence" value="ECO:0007669"/>
    <property type="project" value="TreeGrafter"/>
</dbReference>
<dbReference type="PANTHER" id="PTHR23414">
    <property type="entry name" value="ADRENOMEDULLIN, ADM"/>
    <property type="match status" value="1"/>
</dbReference>
<dbReference type="InterPro" id="IPR051665">
    <property type="entry name" value="Adrenomedullin-reg_peptide"/>
</dbReference>
<comment type="caution">
    <text evidence="8">The sequence shown here is derived from an EMBL/GenBank/DDBJ whole genome shotgun (WGS) entry which is preliminary data.</text>
</comment>